<dbReference type="InterPro" id="IPR029061">
    <property type="entry name" value="THDP-binding"/>
</dbReference>
<organism evidence="5 6">
    <name type="scientific">Bacillus badius</name>
    <dbReference type="NCBI Taxonomy" id="1455"/>
    <lineage>
        <taxon>Bacteria</taxon>
        <taxon>Bacillati</taxon>
        <taxon>Bacillota</taxon>
        <taxon>Bacilli</taxon>
        <taxon>Bacillales</taxon>
        <taxon>Bacillaceae</taxon>
        <taxon>Pseudobacillus</taxon>
    </lineage>
</organism>
<dbReference type="Pfam" id="PF02780">
    <property type="entry name" value="Transketolase_C"/>
    <property type="match status" value="1"/>
</dbReference>
<dbReference type="InterPro" id="IPR033248">
    <property type="entry name" value="Transketolase_C"/>
</dbReference>
<dbReference type="EMBL" id="JXLP01000009">
    <property type="protein sequence ID" value="KIL78456.1"/>
    <property type="molecule type" value="Genomic_DNA"/>
</dbReference>
<dbReference type="Gene3D" id="3.40.50.970">
    <property type="match status" value="1"/>
</dbReference>
<sequence length="341" mass="37459">MAMEMEVKDIPQKKETTQFLTIVQAVNDGMKTLLETDDTVMILGEDIGKNGGVFRATEGLQEKFGADRVIDTPLAEAGIIGTSVGLAVNGFKPIAEIQFLGFIYPAYEQIMTHVSRIRMRTMGHFSVPMVIRAPYGAGIRSPEIHSDSTETLFTHMPGIKVVCPSTPYDAKGLLIAAMEDPDPVLMLEPMKSYRAKREEVPTGKYTVEIGKGKKVKEGTDVTLIAWGAMMTVVEKAAEQAEKKGISCEIIDLRTLYPIDREIIAESVQKTGRAVIVHEAQLTGGLGNDIVSIINDTSFLYLRAPIERVTGFDVPVPFFALEEDFLPTPARVVEGIEKVVHF</sequence>
<keyword evidence="3" id="KW-0786">Thiamine pyrophosphate</keyword>
<evidence type="ECO:0000313" key="5">
    <source>
        <dbReference type="EMBL" id="KIL78456.1"/>
    </source>
</evidence>
<dbReference type="Proteomes" id="UP000031982">
    <property type="component" value="Unassembled WGS sequence"/>
</dbReference>
<dbReference type="InterPro" id="IPR009014">
    <property type="entry name" value="Transketo_C/PFOR_II"/>
</dbReference>
<protein>
    <submittedName>
        <fullName evidence="5">Branched-chain alpha-keto acid dehydrogenase, E1 component, beta subunit</fullName>
    </submittedName>
</protein>
<dbReference type="SUPFAM" id="SSF52518">
    <property type="entry name" value="Thiamin diphosphate-binding fold (THDP-binding)"/>
    <property type="match status" value="1"/>
</dbReference>
<name>A0ABR5AUM4_BACBA</name>
<dbReference type="SMART" id="SM00861">
    <property type="entry name" value="Transket_pyr"/>
    <property type="match status" value="1"/>
</dbReference>
<accession>A0ABR5AUM4</accession>
<gene>
    <name evidence="5" type="ORF">SD77_4136</name>
</gene>
<dbReference type="CDD" id="cd07036">
    <property type="entry name" value="TPP_PYR_E1-PDHc-beta_like"/>
    <property type="match status" value="1"/>
</dbReference>
<reference evidence="5 6" key="1">
    <citation type="submission" date="2015-01" db="EMBL/GenBank/DDBJ databases">
        <title>Genome Assembly of Bacillus badius MTCC 1458.</title>
        <authorList>
            <person name="Verma A."/>
            <person name="Khatri I."/>
            <person name="Mual P."/>
            <person name="Subramanian S."/>
            <person name="Krishnamurthi S."/>
        </authorList>
    </citation>
    <scope>NUCLEOTIDE SEQUENCE [LARGE SCALE GENOMIC DNA]</scope>
    <source>
        <strain evidence="5 6">MTCC 1458</strain>
    </source>
</reference>
<proteinExistence type="predicted"/>
<evidence type="ECO:0000313" key="6">
    <source>
        <dbReference type="Proteomes" id="UP000031982"/>
    </source>
</evidence>
<evidence type="ECO:0000256" key="2">
    <source>
        <dbReference type="ARBA" id="ARBA00023002"/>
    </source>
</evidence>
<comment type="cofactor">
    <cofactor evidence="1">
        <name>thiamine diphosphate</name>
        <dbReference type="ChEBI" id="CHEBI:58937"/>
    </cofactor>
</comment>
<keyword evidence="6" id="KW-1185">Reference proteome</keyword>
<keyword evidence="2" id="KW-0560">Oxidoreductase</keyword>
<dbReference type="InterPro" id="IPR005475">
    <property type="entry name" value="Transketolase-like_Pyr-bd"/>
</dbReference>
<evidence type="ECO:0000256" key="3">
    <source>
        <dbReference type="ARBA" id="ARBA00023052"/>
    </source>
</evidence>
<evidence type="ECO:0000259" key="4">
    <source>
        <dbReference type="SMART" id="SM00861"/>
    </source>
</evidence>
<evidence type="ECO:0000256" key="1">
    <source>
        <dbReference type="ARBA" id="ARBA00001964"/>
    </source>
</evidence>
<dbReference type="Gene3D" id="3.40.50.920">
    <property type="match status" value="1"/>
</dbReference>
<dbReference type="Pfam" id="PF02779">
    <property type="entry name" value="Transket_pyr"/>
    <property type="match status" value="1"/>
</dbReference>
<dbReference type="SUPFAM" id="SSF52922">
    <property type="entry name" value="TK C-terminal domain-like"/>
    <property type="match status" value="1"/>
</dbReference>
<dbReference type="PANTHER" id="PTHR43257">
    <property type="entry name" value="PYRUVATE DEHYDROGENASE E1 COMPONENT BETA SUBUNIT"/>
    <property type="match status" value="1"/>
</dbReference>
<feature type="domain" description="Transketolase-like pyrimidine-binding" evidence="4">
    <location>
        <begin position="20"/>
        <end position="195"/>
    </location>
</feature>
<dbReference type="PANTHER" id="PTHR43257:SF2">
    <property type="entry name" value="PYRUVATE DEHYDROGENASE E1 COMPONENT SUBUNIT BETA"/>
    <property type="match status" value="1"/>
</dbReference>
<comment type="caution">
    <text evidence="5">The sequence shown here is derived from an EMBL/GenBank/DDBJ whole genome shotgun (WGS) entry which is preliminary data.</text>
</comment>